<reference evidence="2" key="1">
    <citation type="submission" date="2017-02" db="EMBL/GenBank/DDBJ databases">
        <authorList>
            <person name="Varghese N."/>
            <person name="Submissions S."/>
        </authorList>
    </citation>
    <scope>NUCLEOTIDE SEQUENCE [LARGE SCALE GENOMIC DNA]</scope>
    <source>
        <strain evidence="2">VKM Ac-2052</strain>
    </source>
</reference>
<organism evidence="1 2">
    <name type="scientific">Agreia bicolorata</name>
    <dbReference type="NCBI Taxonomy" id="110935"/>
    <lineage>
        <taxon>Bacteria</taxon>
        <taxon>Bacillati</taxon>
        <taxon>Actinomycetota</taxon>
        <taxon>Actinomycetes</taxon>
        <taxon>Micrococcales</taxon>
        <taxon>Microbacteriaceae</taxon>
        <taxon>Agreia</taxon>
    </lineage>
</organism>
<evidence type="ECO:0000313" key="1">
    <source>
        <dbReference type="EMBL" id="SKA91707.1"/>
    </source>
</evidence>
<dbReference type="Proteomes" id="UP000189735">
    <property type="component" value="Unassembled WGS sequence"/>
</dbReference>
<dbReference type="RefSeq" id="WP_176141238.1">
    <property type="nucleotide sequence ID" value="NZ_FUYG01000003.1"/>
</dbReference>
<sequence>MQLSDFFALASGSAPLVTGSPGVLTVHDLGILRVPSGTLGAADPFVALDLPLTVQIPPGDYPVAVTIADVSSEQDGSHLREAYLSLILSDAPAASIEPVHGPDGPPENGSYFGVAVDAGTVAFFDAAAVETSMPGDGDDWYDEVFNTGEPGSWFDIMDAETPLRPGAANIEMPLATAGENVVLAHSGWGDGVYPVVQTLDAEGRLTGVHIDLQVVTTPPAESDEARR</sequence>
<dbReference type="AlphaFoldDB" id="A0A1T4XQ88"/>
<accession>A0A1T4XQ88</accession>
<gene>
    <name evidence="1" type="ORF">SAMN06295879_1527</name>
</gene>
<dbReference type="EMBL" id="FUYG01000003">
    <property type="protein sequence ID" value="SKA91707.1"/>
    <property type="molecule type" value="Genomic_DNA"/>
</dbReference>
<proteinExistence type="predicted"/>
<name>A0A1T4XQ88_9MICO</name>
<protein>
    <recommendedName>
        <fullName evidence="3">DUF4241 domain-containing protein</fullName>
    </recommendedName>
</protein>
<dbReference type="Pfam" id="PF14025">
    <property type="entry name" value="DUF4241"/>
    <property type="match status" value="1"/>
</dbReference>
<evidence type="ECO:0000313" key="2">
    <source>
        <dbReference type="Proteomes" id="UP000189735"/>
    </source>
</evidence>
<dbReference type="InterPro" id="IPR025335">
    <property type="entry name" value="DUF4241"/>
</dbReference>
<evidence type="ECO:0008006" key="3">
    <source>
        <dbReference type="Google" id="ProtNLM"/>
    </source>
</evidence>